<organism evidence="2 3">
    <name type="scientific">Plasmodium falciparum (isolate NF54)</name>
    <dbReference type="NCBI Taxonomy" id="5843"/>
    <lineage>
        <taxon>Eukaryota</taxon>
        <taxon>Sar</taxon>
        <taxon>Alveolata</taxon>
        <taxon>Apicomplexa</taxon>
        <taxon>Aconoidasida</taxon>
        <taxon>Haemosporida</taxon>
        <taxon>Plasmodiidae</taxon>
        <taxon>Plasmodium</taxon>
        <taxon>Plasmodium (Laverania)</taxon>
    </lineage>
</organism>
<evidence type="ECO:0000313" key="2">
    <source>
        <dbReference type="EMBL" id="EWC86205.1"/>
    </source>
</evidence>
<evidence type="ECO:0000313" key="3">
    <source>
        <dbReference type="Proteomes" id="UP000030673"/>
    </source>
</evidence>
<name>W7JZQ6_PLAFO</name>
<keyword evidence="1" id="KW-0812">Transmembrane</keyword>
<evidence type="ECO:0000256" key="1">
    <source>
        <dbReference type="SAM" id="Phobius"/>
    </source>
</evidence>
<accession>W7JZQ6</accession>
<reference evidence="2 3" key="1">
    <citation type="submission" date="2013-02" db="EMBL/GenBank/DDBJ databases">
        <title>The Genome Sequence of Plasmodium falciparum NF54.</title>
        <authorList>
            <consortium name="The Broad Institute Genome Sequencing Platform"/>
            <consortium name="The Broad Institute Genome Sequencing Center for Infectious Disease"/>
            <person name="Neafsey D."/>
            <person name="Cheeseman I."/>
            <person name="Volkman S."/>
            <person name="Adams J."/>
            <person name="Walker B."/>
            <person name="Young S.K."/>
            <person name="Zeng Q."/>
            <person name="Gargeya S."/>
            <person name="Fitzgerald M."/>
            <person name="Haas B."/>
            <person name="Abouelleil A."/>
            <person name="Alvarado L."/>
            <person name="Arachchi H.M."/>
            <person name="Berlin A.M."/>
            <person name="Chapman S.B."/>
            <person name="Dewar J."/>
            <person name="Goldberg J."/>
            <person name="Griggs A."/>
            <person name="Gujja S."/>
            <person name="Hansen M."/>
            <person name="Howarth C."/>
            <person name="Imamovic A."/>
            <person name="Larimer J."/>
            <person name="McCowan C."/>
            <person name="Murphy C."/>
            <person name="Neiman D."/>
            <person name="Pearson M."/>
            <person name="Priest M."/>
            <person name="Roberts A."/>
            <person name="Saif S."/>
            <person name="Shea T."/>
            <person name="Sisk P."/>
            <person name="Sykes S."/>
            <person name="Wortman J."/>
            <person name="Nusbaum C."/>
            <person name="Birren B."/>
        </authorList>
    </citation>
    <scope>NUCLEOTIDE SEQUENCE [LARGE SCALE GENOMIC DNA]</scope>
    <source>
        <strain evidence="2 3">NF54</strain>
    </source>
</reference>
<protein>
    <submittedName>
        <fullName evidence="2">Uncharacterized protein</fullName>
    </submittedName>
</protein>
<proteinExistence type="predicted"/>
<feature type="transmembrane region" description="Helical" evidence="1">
    <location>
        <begin position="25"/>
        <end position="43"/>
    </location>
</feature>
<keyword evidence="1" id="KW-0472">Membrane</keyword>
<dbReference type="AlphaFoldDB" id="W7JZQ6"/>
<keyword evidence="1" id="KW-1133">Transmembrane helix</keyword>
<dbReference type="EMBL" id="KE123877">
    <property type="protein sequence ID" value="EWC86205.1"/>
    <property type="molecule type" value="Genomic_DNA"/>
</dbReference>
<dbReference type="Proteomes" id="UP000030673">
    <property type="component" value="Unassembled WGS sequence"/>
</dbReference>
<keyword evidence="3" id="KW-1185">Reference proteome</keyword>
<sequence>MYKKDLFRKNISIFKKMKRKMVMNYKNNFYFFFFLFFVFFFFFRKYHDV</sequence>
<gene>
    <name evidence="2" type="ORF">PFNF54_04936</name>
</gene>